<protein>
    <submittedName>
        <fullName evidence="1">Uncharacterized protein</fullName>
    </submittedName>
</protein>
<comment type="caution">
    <text evidence="1">The sequence shown here is derived from an EMBL/GenBank/DDBJ whole genome shotgun (WGS) entry which is preliminary data.</text>
</comment>
<dbReference type="AlphaFoldDB" id="A0A0R1ZIX2"/>
<dbReference type="Gene3D" id="3.20.80.10">
    <property type="entry name" value="Regulatory factor, effector binding domain"/>
    <property type="match status" value="1"/>
</dbReference>
<dbReference type="RefSeq" id="WP_054677423.1">
    <property type="nucleotide sequence ID" value="NZ_AYYO01000044.1"/>
</dbReference>
<dbReference type="STRING" id="1291052.FC18_GL002273"/>
<name>A0A0R1ZIX2_9LACO</name>
<evidence type="ECO:0000313" key="2">
    <source>
        <dbReference type="Proteomes" id="UP000051679"/>
    </source>
</evidence>
<dbReference type="InterPro" id="IPR011256">
    <property type="entry name" value="Reg_factor_effector_dom_sf"/>
</dbReference>
<gene>
    <name evidence="1" type="ORF">FC18_GL002273</name>
</gene>
<dbReference type="EMBL" id="AYYO01000044">
    <property type="protein sequence ID" value="KRM54855.1"/>
    <property type="molecule type" value="Genomic_DNA"/>
</dbReference>
<proteinExistence type="predicted"/>
<accession>A0A0R1ZIX2</accession>
<reference evidence="1 2" key="1">
    <citation type="journal article" date="2015" name="Genome Announc.">
        <title>Expanding the biotechnology potential of lactobacilli through comparative genomics of 213 strains and associated genera.</title>
        <authorList>
            <person name="Sun Z."/>
            <person name="Harris H.M."/>
            <person name="McCann A."/>
            <person name="Guo C."/>
            <person name="Argimon S."/>
            <person name="Zhang W."/>
            <person name="Yang X."/>
            <person name="Jeffery I.B."/>
            <person name="Cooney J.C."/>
            <person name="Kagawa T.F."/>
            <person name="Liu W."/>
            <person name="Song Y."/>
            <person name="Salvetti E."/>
            <person name="Wrobel A."/>
            <person name="Rasinkangas P."/>
            <person name="Parkhill J."/>
            <person name="Rea M.C."/>
            <person name="O'Sullivan O."/>
            <person name="Ritari J."/>
            <person name="Douillard F.P."/>
            <person name="Paul Ross R."/>
            <person name="Yang R."/>
            <person name="Briner A.E."/>
            <person name="Felis G.E."/>
            <person name="de Vos W.M."/>
            <person name="Barrangou R."/>
            <person name="Klaenhammer T.R."/>
            <person name="Caufield P.W."/>
            <person name="Cui Y."/>
            <person name="Zhang H."/>
            <person name="O'Toole P.W."/>
        </authorList>
    </citation>
    <scope>NUCLEOTIDE SEQUENCE [LARGE SCALE GENOMIC DNA]</scope>
    <source>
        <strain evidence="1 2">DSM 20505</strain>
    </source>
</reference>
<dbReference type="Proteomes" id="UP000051679">
    <property type="component" value="Unassembled WGS sequence"/>
</dbReference>
<dbReference type="PATRIC" id="fig|1291052.5.peg.2341"/>
<dbReference type="OrthoDB" id="2305680at2"/>
<sequence>MEQKELLNSDQLRFIGKAYSEASASENGSYQEAWDEFDATGAFAQLDQLAQTPNRTSLIVFSPYGNLLYWIGSIVPAGTEVPAGLQHYDLPAHTVARLAKPMTMMMNAYPVNIAIQQGATALDAAGFPLPEYIGQTATPYYVERYNLDGDSVKEVEYTVYVGDDRDYGFDDVE</sequence>
<evidence type="ECO:0000313" key="1">
    <source>
        <dbReference type="EMBL" id="KRM54855.1"/>
    </source>
</evidence>
<keyword evidence="2" id="KW-1185">Reference proteome</keyword>
<organism evidence="1 2">
    <name type="scientific">Lacticaseibacillus sharpeae JCM 1186 = DSM 20505</name>
    <dbReference type="NCBI Taxonomy" id="1291052"/>
    <lineage>
        <taxon>Bacteria</taxon>
        <taxon>Bacillati</taxon>
        <taxon>Bacillota</taxon>
        <taxon>Bacilli</taxon>
        <taxon>Lactobacillales</taxon>
        <taxon>Lactobacillaceae</taxon>
        <taxon>Lacticaseibacillus</taxon>
    </lineage>
</organism>